<evidence type="ECO:0000256" key="4">
    <source>
        <dbReference type="ARBA" id="ARBA00022491"/>
    </source>
</evidence>
<name>A0A078LYA6_9STAP</name>
<dbReference type="InterPro" id="IPR001669">
    <property type="entry name" value="Arg_repress"/>
</dbReference>
<evidence type="ECO:0000313" key="12">
    <source>
        <dbReference type="EMBL" id="CEA00093.1"/>
    </source>
</evidence>
<dbReference type="InterPro" id="IPR020899">
    <property type="entry name" value="Arg_repress_C"/>
</dbReference>
<dbReference type="EMBL" id="CCSE01000001">
    <property type="protein sequence ID" value="CEA00093.1"/>
    <property type="molecule type" value="Genomic_DNA"/>
</dbReference>
<dbReference type="HAMAP" id="MF_00173">
    <property type="entry name" value="Arg_repressor"/>
    <property type="match status" value="1"/>
</dbReference>
<dbReference type="NCBIfam" id="TIGR01529">
    <property type="entry name" value="argR_whole"/>
    <property type="match status" value="1"/>
</dbReference>
<evidence type="ECO:0000313" key="13">
    <source>
        <dbReference type="Proteomes" id="UP000044136"/>
    </source>
</evidence>
<dbReference type="Pfam" id="PF02863">
    <property type="entry name" value="Arg_repressor_C"/>
    <property type="match status" value="1"/>
</dbReference>
<dbReference type="PRINTS" id="PR01467">
    <property type="entry name" value="ARGREPRESSOR"/>
</dbReference>
<comment type="function">
    <text evidence="8">Regulates arginine biosynthesis genes.</text>
</comment>
<dbReference type="UniPathway" id="UPA00068"/>
<evidence type="ECO:0000256" key="2">
    <source>
        <dbReference type="ARBA" id="ARBA00008316"/>
    </source>
</evidence>
<accession>A0A078LYA6</accession>
<dbReference type="GO" id="GO:0005737">
    <property type="term" value="C:cytoplasm"/>
    <property type="evidence" value="ECO:0007669"/>
    <property type="project" value="UniProtKB-SubCell"/>
</dbReference>
<comment type="subcellular location">
    <subcellularLocation>
        <location evidence="1 8">Cytoplasm</location>
    </subcellularLocation>
</comment>
<dbReference type="GO" id="GO:0051259">
    <property type="term" value="P:protein complex oligomerization"/>
    <property type="evidence" value="ECO:0007669"/>
    <property type="project" value="InterPro"/>
</dbReference>
<dbReference type="SUPFAM" id="SSF55252">
    <property type="entry name" value="C-terminal domain of arginine repressor"/>
    <property type="match status" value="1"/>
</dbReference>
<dbReference type="Gene3D" id="3.30.1360.40">
    <property type="match status" value="1"/>
</dbReference>
<keyword evidence="8" id="KW-0028">Amino-acid biosynthesis</keyword>
<dbReference type="Pfam" id="PF01316">
    <property type="entry name" value="Arg_repressor"/>
    <property type="match status" value="1"/>
</dbReference>
<evidence type="ECO:0000256" key="8">
    <source>
        <dbReference type="HAMAP-Rule" id="MF_00173"/>
    </source>
</evidence>
<keyword evidence="5 8" id="KW-0805">Transcription regulation</keyword>
<dbReference type="InterPro" id="IPR036388">
    <property type="entry name" value="WH-like_DNA-bd_sf"/>
</dbReference>
<dbReference type="NCBIfam" id="NF003281">
    <property type="entry name" value="PRK04280.1"/>
    <property type="match status" value="1"/>
</dbReference>
<evidence type="ECO:0000256" key="6">
    <source>
        <dbReference type="ARBA" id="ARBA00023125"/>
    </source>
</evidence>
<dbReference type="GO" id="GO:0006526">
    <property type="term" value="P:L-arginine biosynthetic process"/>
    <property type="evidence" value="ECO:0007669"/>
    <property type="project" value="UniProtKB-UniPathway"/>
</dbReference>
<dbReference type="STRING" id="1461582.BN1048_00813"/>
<evidence type="ECO:0000259" key="11">
    <source>
        <dbReference type="Pfam" id="PF02863"/>
    </source>
</evidence>
<dbReference type="HOGENOM" id="CLU_097103_3_0_9"/>
<evidence type="ECO:0000259" key="10">
    <source>
        <dbReference type="Pfam" id="PF01316"/>
    </source>
</evidence>
<reference evidence="12 13" key="1">
    <citation type="submission" date="2014-07" db="EMBL/GenBank/DDBJ databases">
        <authorList>
            <person name="Urmite Genomes Urmite Genomes"/>
        </authorList>
    </citation>
    <scope>NUCLEOTIDE SEQUENCE [LARGE SCALE GENOMIC DNA]</scope>
    <source>
        <strain evidence="12 13">13MG44_air</strain>
    </source>
</reference>
<keyword evidence="4 8" id="KW-0678">Repressor</keyword>
<proteinExistence type="inferred from homology"/>
<dbReference type="GO" id="GO:0003677">
    <property type="term" value="F:DNA binding"/>
    <property type="evidence" value="ECO:0007669"/>
    <property type="project" value="UniProtKB-KW"/>
</dbReference>
<dbReference type="GO" id="GO:0003700">
    <property type="term" value="F:DNA-binding transcription factor activity"/>
    <property type="evidence" value="ECO:0007669"/>
    <property type="project" value="UniProtKB-UniRule"/>
</dbReference>
<protein>
    <recommendedName>
        <fullName evidence="8 9">Arginine repressor</fullName>
    </recommendedName>
</protein>
<dbReference type="PANTHER" id="PTHR34471">
    <property type="entry name" value="ARGININE REPRESSOR"/>
    <property type="match status" value="1"/>
</dbReference>
<keyword evidence="3 8" id="KW-0963">Cytoplasm</keyword>
<dbReference type="GO" id="GO:1900079">
    <property type="term" value="P:regulation of arginine biosynthetic process"/>
    <property type="evidence" value="ECO:0007669"/>
    <property type="project" value="UniProtKB-UniRule"/>
</dbReference>
<evidence type="ECO:0000256" key="9">
    <source>
        <dbReference type="NCBIfam" id="TIGR01529"/>
    </source>
</evidence>
<dbReference type="OrthoDB" id="9807089at2"/>
<dbReference type="GO" id="GO:0034618">
    <property type="term" value="F:arginine binding"/>
    <property type="evidence" value="ECO:0007669"/>
    <property type="project" value="InterPro"/>
</dbReference>
<dbReference type="InterPro" id="IPR036390">
    <property type="entry name" value="WH_DNA-bd_sf"/>
</dbReference>
<evidence type="ECO:0000256" key="7">
    <source>
        <dbReference type="ARBA" id="ARBA00023163"/>
    </source>
</evidence>
<dbReference type="InterPro" id="IPR020900">
    <property type="entry name" value="Arg_repress_DNA-bd"/>
</dbReference>
<organism evidence="12 13">
    <name type="scientific">Jeotgalicoccus saudimassiliensis</name>
    <dbReference type="NCBI Taxonomy" id="1461582"/>
    <lineage>
        <taxon>Bacteria</taxon>
        <taxon>Bacillati</taxon>
        <taxon>Bacillota</taxon>
        <taxon>Bacilli</taxon>
        <taxon>Bacillales</taxon>
        <taxon>Staphylococcaceae</taxon>
        <taxon>Jeotgalicoccus</taxon>
    </lineage>
</organism>
<comment type="pathway">
    <text evidence="8">Amino-acid biosynthesis; L-arginine biosynthesis [regulation].</text>
</comment>
<dbReference type="PANTHER" id="PTHR34471:SF1">
    <property type="entry name" value="ARGININE REPRESSOR"/>
    <property type="match status" value="1"/>
</dbReference>
<keyword evidence="8" id="KW-0055">Arginine biosynthesis</keyword>
<dbReference type="eggNOG" id="COG1438">
    <property type="taxonomic scope" value="Bacteria"/>
</dbReference>
<comment type="similarity">
    <text evidence="2 8">Belongs to the ArgR family.</text>
</comment>
<gene>
    <name evidence="8 12" type="primary">argR</name>
    <name evidence="12" type="ORF">BN1048_00813</name>
</gene>
<evidence type="ECO:0000256" key="1">
    <source>
        <dbReference type="ARBA" id="ARBA00004496"/>
    </source>
</evidence>
<feature type="domain" description="Arginine repressor C-terminal" evidence="11">
    <location>
        <begin position="82"/>
        <end position="146"/>
    </location>
</feature>
<dbReference type="InterPro" id="IPR036251">
    <property type="entry name" value="Arg_repress_C_sf"/>
</dbReference>
<dbReference type="AlphaFoldDB" id="A0A078LYA6"/>
<evidence type="ECO:0000256" key="5">
    <source>
        <dbReference type="ARBA" id="ARBA00023015"/>
    </source>
</evidence>
<dbReference type="RefSeq" id="WP_035808715.1">
    <property type="nucleotide sequence ID" value="NZ_CCSE01000001.1"/>
</dbReference>
<dbReference type="Proteomes" id="UP000044136">
    <property type="component" value="Unassembled WGS sequence"/>
</dbReference>
<keyword evidence="7 8" id="KW-0804">Transcription</keyword>
<keyword evidence="13" id="KW-1185">Reference proteome</keyword>
<sequence length="150" mass="17278">MSNKSIRQIKIREIITNNRIETQEELVDKLIEHKFNVTQATVSRDIKELQLIKVPSPGGEYVYSMPKDRQYHPLEKLGRYLMDSFVKLDFTGNLLVLKTLPGNAQSIGAIIDQLEWEEVIGTICGDDTCLLICRDEESQQLIKDRIFNLI</sequence>
<dbReference type="SUPFAM" id="SSF46785">
    <property type="entry name" value="Winged helix' DNA-binding domain"/>
    <property type="match status" value="1"/>
</dbReference>
<evidence type="ECO:0000256" key="3">
    <source>
        <dbReference type="ARBA" id="ARBA00022490"/>
    </source>
</evidence>
<dbReference type="Gene3D" id="1.10.10.10">
    <property type="entry name" value="Winged helix-like DNA-binding domain superfamily/Winged helix DNA-binding domain"/>
    <property type="match status" value="1"/>
</dbReference>
<keyword evidence="6 8" id="KW-0238">DNA-binding</keyword>
<feature type="domain" description="Arginine repressor DNA-binding" evidence="10">
    <location>
        <begin position="3"/>
        <end position="69"/>
    </location>
</feature>